<evidence type="ECO:0000313" key="1">
    <source>
        <dbReference type="EMBL" id="CAI5771678.1"/>
    </source>
</evidence>
<dbReference type="Proteomes" id="UP001178461">
    <property type="component" value="Chromosome 4"/>
</dbReference>
<reference evidence="1" key="1">
    <citation type="submission" date="2022-12" db="EMBL/GenBank/DDBJ databases">
        <authorList>
            <person name="Alioto T."/>
            <person name="Alioto T."/>
            <person name="Gomez Garrido J."/>
        </authorList>
    </citation>
    <scope>NUCLEOTIDE SEQUENCE</scope>
</reference>
<accession>A0AA35K7D0</accession>
<protein>
    <submittedName>
        <fullName evidence="1">Uncharacterized protein</fullName>
    </submittedName>
</protein>
<name>A0AA35K7D0_9SAUR</name>
<gene>
    <name evidence="1" type="ORF">PODLI_1B011153</name>
</gene>
<keyword evidence="2" id="KW-1185">Reference proteome</keyword>
<organism evidence="1 2">
    <name type="scientific">Podarcis lilfordi</name>
    <name type="common">Lilford's wall lizard</name>
    <dbReference type="NCBI Taxonomy" id="74358"/>
    <lineage>
        <taxon>Eukaryota</taxon>
        <taxon>Metazoa</taxon>
        <taxon>Chordata</taxon>
        <taxon>Craniata</taxon>
        <taxon>Vertebrata</taxon>
        <taxon>Euteleostomi</taxon>
        <taxon>Lepidosauria</taxon>
        <taxon>Squamata</taxon>
        <taxon>Bifurcata</taxon>
        <taxon>Unidentata</taxon>
        <taxon>Episquamata</taxon>
        <taxon>Laterata</taxon>
        <taxon>Lacertibaenia</taxon>
        <taxon>Lacertidae</taxon>
        <taxon>Podarcis</taxon>
    </lineage>
</organism>
<dbReference type="AlphaFoldDB" id="A0AA35K7D0"/>
<dbReference type="EMBL" id="OX395129">
    <property type="protein sequence ID" value="CAI5771678.1"/>
    <property type="molecule type" value="Genomic_DNA"/>
</dbReference>
<feature type="non-terminal residue" evidence="1">
    <location>
        <position position="1"/>
    </location>
</feature>
<proteinExistence type="predicted"/>
<evidence type="ECO:0000313" key="2">
    <source>
        <dbReference type="Proteomes" id="UP001178461"/>
    </source>
</evidence>
<sequence length="50" mass="5734">ILLCEKVKHLYIVIQNSDCIPILHGGQEAQTNEFSLQNLGNELFPRILRN</sequence>